<sequence>MKNKAFLYLFLFAVLYIIFQYTNAQKTFALQMEKIEELETENTKLENKLNTLNSEKEELTSFDLLHNAKASSYFEDRNLPAKEIAQKVEAAIISKNKPDADNALVPYQGLEGNFNINSVRILNHKWAIAEFTDGTYWGEVLIKYFVEENEQISFETGDAFLYANPEY</sequence>
<evidence type="ECO:0008006" key="4">
    <source>
        <dbReference type="Google" id="ProtNLM"/>
    </source>
</evidence>
<gene>
    <name evidence="2" type="ORF">FKR84_06730</name>
</gene>
<comment type="caution">
    <text evidence="2">The sequence shown here is derived from an EMBL/GenBank/DDBJ whole genome shotgun (WGS) entry which is preliminary data.</text>
</comment>
<evidence type="ECO:0000313" key="2">
    <source>
        <dbReference type="EMBL" id="TQD39085.1"/>
    </source>
</evidence>
<evidence type="ECO:0000313" key="3">
    <source>
        <dbReference type="Proteomes" id="UP000317169"/>
    </source>
</evidence>
<dbReference type="RefSeq" id="WP_233357691.1">
    <property type="nucleotide sequence ID" value="NZ_VIAR01000005.1"/>
</dbReference>
<keyword evidence="1" id="KW-0175">Coiled coil</keyword>
<dbReference type="AlphaFoldDB" id="A0A507ZWD0"/>
<reference evidence="2 3" key="1">
    <citation type="submission" date="2019-06" db="EMBL/GenBank/DDBJ databases">
        <title>Flavibacter putida gen. nov., sp. nov., a novel marine bacterium of the family Flavobacteriaceae isolated from coastal seawater.</title>
        <authorList>
            <person name="Feng X."/>
        </authorList>
    </citation>
    <scope>NUCLEOTIDE SEQUENCE [LARGE SCALE GENOMIC DNA]</scope>
    <source>
        <strain evidence="2 3">PLHSN227</strain>
    </source>
</reference>
<keyword evidence="3" id="KW-1185">Reference proteome</keyword>
<proteinExistence type="predicted"/>
<evidence type="ECO:0000256" key="1">
    <source>
        <dbReference type="SAM" id="Coils"/>
    </source>
</evidence>
<protein>
    <recommendedName>
        <fullName evidence="4">Hydrolase</fullName>
    </recommendedName>
</protein>
<accession>A0A507ZWD0</accession>
<organism evidence="2 3">
    <name type="scientific">Haloflavibacter putidus</name>
    <dbReference type="NCBI Taxonomy" id="2576776"/>
    <lineage>
        <taxon>Bacteria</taxon>
        <taxon>Pseudomonadati</taxon>
        <taxon>Bacteroidota</taxon>
        <taxon>Flavobacteriia</taxon>
        <taxon>Flavobacteriales</taxon>
        <taxon>Flavobacteriaceae</taxon>
        <taxon>Haloflavibacter</taxon>
    </lineage>
</organism>
<feature type="coiled-coil region" evidence="1">
    <location>
        <begin position="21"/>
        <end position="62"/>
    </location>
</feature>
<name>A0A507ZWD0_9FLAO</name>
<dbReference type="EMBL" id="VIAR01000005">
    <property type="protein sequence ID" value="TQD39085.1"/>
    <property type="molecule type" value="Genomic_DNA"/>
</dbReference>
<dbReference type="Proteomes" id="UP000317169">
    <property type="component" value="Unassembled WGS sequence"/>
</dbReference>